<dbReference type="GO" id="GO:0000963">
    <property type="term" value="P:mitochondrial RNA processing"/>
    <property type="evidence" value="ECO:0007669"/>
    <property type="project" value="TreeGrafter"/>
</dbReference>
<dbReference type="InterPro" id="IPR050870">
    <property type="entry name" value="FAST_kinase"/>
</dbReference>
<dbReference type="Proteomes" id="UP001489004">
    <property type="component" value="Unassembled WGS sequence"/>
</dbReference>
<dbReference type="SMART" id="SM00952">
    <property type="entry name" value="RAP"/>
    <property type="match status" value="1"/>
</dbReference>
<dbReference type="InterPro" id="IPR058917">
    <property type="entry name" value="RESC6_dom"/>
</dbReference>
<dbReference type="EMBL" id="JALJOR010000004">
    <property type="protein sequence ID" value="KAK9818101.1"/>
    <property type="molecule type" value="Genomic_DNA"/>
</dbReference>
<dbReference type="GO" id="GO:0044528">
    <property type="term" value="P:regulation of mitochondrial mRNA stability"/>
    <property type="evidence" value="ECO:0007669"/>
    <property type="project" value="TreeGrafter"/>
</dbReference>
<dbReference type="InterPro" id="IPR013584">
    <property type="entry name" value="RAP"/>
</dbReference>
<proteinExistence type="predicted"/>
<evidence type="ECO:0000313" key="3">
    <source>
        <dbReference type="Proteomes" id="UP001489004"/>
    </source>
</evidence>
<evidence type="ECO:0000259" key="1">
    <source>
        <dbReference type="PROSITE" id="PS51286"/>
    </source>
</evidence>
<accession>A0AAW1QAY5</accession>
<dbReference type="Pfam" id="PF26188">
    <property type="entry name" value="RESC6"/>
    <property type="match status" value="2"/>
</dbReference>
<reference evidence="2 3" key="1">
    <citation type="journal article" date="2024" name="Nat. Commun.">
        <title>Phylogenomics reveals the evolutionary origins of lichenization in chlorophyte algae.</title>
        <authorList>
            <person name="Puginier C."/>
            <person name="Libourel C."/>
            <person name="Otte J."/>
            <person name="Skaloud P."/>
            <person name="Haon M."/>
            <person name="Grisel S."/>
            <person name="Petersen M."/>
            <person name="Berrin J.G."/>
            <person name="Delaux P.M."/>
            <person name="Dal Grande F."/>
            <person name="Keller J."/>
        </authorList>
    </citation>
    <scope>NUCLEOTIDE SEQUENCE [LARGE SCALE GENOMIC DNA]</scope>
    <source>
        <strain evidence="2 3">SAG 2043</strain>
    </source>
</reference>
<dbReference type="SUPFAM" id="SSF48371">
    <property type="entry name" value="ARM repeat"/>
    <property type="match status" value="1"/>
</dbReference>
<dbReference type="InterPro" id="IPR016024">
    <property type="entry name" value="ARM-type_fold"/>
</dbReference>
<sequence>MAVKASQKLGEFSAQNISNTALSYAKLEHNPGELLDIIARETLAKLATFTPQALSNTVWAFAKLEVLNVQLMDAVAKEALRKLYSFNAQNIANTVWAYANLGYESPALFDAIGVEAQRSMERFSPQNVSNTLWAYAKVNKQMPSLFELAARHATFSMQTFQPQSMANMMWAFATLYCLPDERFITSLCAHALALLSDFSPQNISNTIWALGTLKYRNADALMHAVACEMVKRLRSGEAEKAFSRQHLANTLWGYATLDCDPGQDMLSTLADAMARRAGECNPQEVSNTVWAFAKLGHYNEALMDTFAREAESRIWEFSQQNLANMAWAFGKLSHFAPSLLDAVAKQALSMAQELSLQHVTNILWTYASFLHPVPGFYEALLAEIRRRLAQEQFNAQQLSNMLWSLCILQRCTQDEWRELLTQFGSLGIAPGDLPEEALTQVYQSYLLMLVDQPGVDLAMPAGLRETAKSTWVASRKNVRVSWLHKDVSRVLKEMGLDHDIEHVTQDQLFSVDISLKGEQVAIEADGPHHFTSNTRMPLGEMKARARLLNARGWQVISVPFFNWTGHTDAHHKALLRQV</sequence>
<name>A0AAW1QAY5_9CHLO</name>
<dbReference type="PROSITE" id="PS51286">
    <property type="entry name" value="RAP"/>
    <property type="match status" value="1"/>
</dbReference>
<evidence type="ECO:0000313" key="2">
    <source>
        <dbReference type="EMBL" id="KAK9818101.1"/>
    </source>
</evidence>
<dbReference type="PANTHER" id="PTHR21228:SF40">
    <property type="entry name" value="LD45607P"/>
    <property type="match status" value="1"/>
</dbReference>
<dbReference type="PANTHER" id="PTHR21228">
    <property type="entry name" value="FAST LEU-RICH DOMAIN-CONTAINING"/>
    <property type="match status" value="1"/>
</dbReference>
<dbReference type="GO" id="GO:0005759">
    <property type="term" value="C:mitochondrial matrix"/>
    <property type="evidence" value="ECO:0007669"/>
    <property type="project" value="TreeGrafter"/>
</dbReference>
<organism evidence="2 3">
    <name type="scientific">[Myrmecia] bisecta</name>
    <dbReference type="NCBI Taxonomy" id="41462"/>
    <lineage>
        <taxon>Eukaryota</taxon>
        <taxon>Viridiplantae</taxon>
        <taxon>Chlorophyta</taxon>
        <taxon>core chlorophytes</taxon>
        <taxon>Trebouxiophyceae</taxon>
        <taxon>Trebouxiales</taxon>
        <taxon>Trebouxiaceae</taxon>
        <taxon>Myrmecia</taxon>
    </lineage>
</organism>
<dbReference type="AlphaFoldDB" id="A0AAW1QAY5"/>
<keyword evidence="3" id="KW-1185">Reference proteome</keyword>
<feature type="domain" description="RAP" evidence="1">
    <location>
        <begin position="520"/>
        <end position="577"/>
    </location>
</feature>
<dbReference type="GO" id="GO:0003723">
    <property type="term" value="F:RNA binding"/>
    <property type="evidence" value="ECO:0007669"/>
    <property type="project" value="TreeGrafter"/>
</dbReference>
<dbReference type="Pfam" id="PF08373">
    <property type="entry name" value="RAP"/>
    <property type="match status" value="1"/>
</dbReference>
<gene>
    <name evidence="2" type="ORF">WJX72_007196</name>
</gene>
<comment type="caution">
    <text evidence="2">The sequence shown here is derived from an EMBL/GenBank/DDBJ whole genome shotgun (WGS) entry which is preliminary data.</text>
</comment>
<dbReference type="GO" id="GO:0035770">
    <property type="term" value="C:ribonucleoprotein granule"/>
    <property type="evidence" value="ECO:0007669"/>
    <property type="project" value="TreeGrafter"/>
</dbReference>
<protein>
    <recommendedName>
        <fullName evidence="1">RAP domain-containing protein</fullName>
    </recommendedName>
</protein>